<evidence type="ECO:0000313" key="2">
    <source>
        <dbReference type="Proteomes" id="UP000265520"/>
    </source>
</evidence>
<keyword evidence="2" id="KW-1185">Reference proteome</keyword>
<dbReference type="EMBL" id="LXQA011465236">
    <property type="protein sequence ID" value="MCI98142.1"/>
    <property type="molecule type" value="Genomic_DNA"/>
</dbReference>
<name>A0A392WFG6_9FABA</name>
<comment type="caution">
    <text evidence="1">The sequence shown here is derived from an EMBL/GenBank/DDBJ whole genome shotgun (WGS) entry which is preliminary data.</text>
</comment>
<organism evidence="1 2">
    <name type="scientific">Trifolium medium</name>
    <dbReference type="NCBI Taxonomy" id="97028"/>
    <lineage>
        <taxon>Eukaryota</taxon>
        <taxon>Viridiplantae</taxon>
        <taxon>Streptophyta</taxon>
        <taxon>Embryophyta</taxon>
        <taxon>Tracheophyta</taxon>
        <taxon>Spermatophyta</taxon>
        <taxon>Magnoliopsida</taxon>
        <taxon>eudicotyledons</taxon>
        <taxon>Gunneridae</taxon>
        <taxon>Pentapetalae</taxon>
        <taxon>rosids</taxon>
        <taxon>fabids</taxon>
        <taxon>Fabales</taxon>
        <taxon>Fabaceae</taxon>
        <taxon>Papilionoideae</taxon>
        <taxon>50 kb inversion clade</taxon>
        <taxon>NPAAA clade</taxon>
        <taxon>Hologalegina</taxon>
        <taxon>IRL clade</taxon>
        <taxon>Trifolieae</taxon>
        <taxon>Trifolium</taxon>
    </lineage>
</organism>
<accession>A0A392WFG6</accession>
<dbReference type="Proteomes" id="UP000265520">
    <property type="component" value="Unassembled WGS sequence"/>
</dbReference>
<proteinExistence type="predicted"/>
<sequence length="37" mass="3885">AAARDVRMLVAFCRCSDGLSVLRSLSFAVSRPASLTG</sequence>
<feature type="non-terminal residue" evidence="1">
    <location>
        <position position="1"/>
    </location>
</feature>
<protein>
    <submittedName>
        <fullName evidence="1">Uncharacterized protein</fullName>
    </submittedName>
</protein>
<reference evidence="1 2" key="1">
    <citation type="journal article" date="2018" name="Front. Plant Sci.">
        <title>Red Clover (Trifolium pratense) and Zigzag Clover (T. medium) - A Picture of Genomic Similarities and Differences.</title>
        <authorList>
            <person name="Dluhosova J."/>
            <person name="Istvanek J."/>
            <person name="Nedelnik J."/>
            <person name="Repkova J."/>
        </authorList>
    </citation>
    <scope>NUCLEOTIDE SEQUENCE [LARGE SCALE GENOMIC DNA]</scope>
    <source>
        <strain evidence="2">cv. 10/8</strain>
        <tissue evidence="1">Leaf</tissue>
    </source>
</reference>
<evidence type="ECO:0000313" key="1">
    <source>
        <dbReference type="EMBL" id="MCI98142.1"/>
    </source>
</evidence>
<dbReference type="AlphaFoldDB" id="A0A392WFG6"/>